<dbReference type="VEuPathDB" id="ToxoDB:TGP89_260530"/>
<dbReference type="PANTHER" id="PTHR11102">
    <property type="entry name" value="SEL-1-LIKE PROTEIN"/>
    <property type="match status" value="1"/>
</dbReference>
<protein>
    <submittedName>
        <fullName evidence="3">Sel1 repeat-containing protein</fullName>
    </submittedName>
</protein>
<dbReference type="OrthoDB" id="333527at2759"/>
<dbReference type="Proteomes" id="UP000028828">
    <property type="component" value="Unassembled WGS sequence"/>
</dbReference>
<proteinExistence type="inferred from homology"/>
<name>A0A086K6A0_TOXGO</name>
<dbReference type="PANTHER" id="PTHR11102:SF160">
    <property type="entry name" value="ERAD-ASSOCIATED E3 UBIQUITIN-PROTEIN LIGASE COMPONENT HRD3"/>
    <property type="match status" value="1"/>
</dbReference>
<dbReference type="Pfam" id="PF08238">
    <property type="entry name" value="Sel1"/>
    <property type="match status" value="4"/>
</dbReference>
<dbReference type="SUPFAM" id="SSF81901">
    <property type="entry name" value="HCP-like"/>
    <property type="match status" value="1"/>
</dbReference>
<dbReference type="AlphaFoldDB" id="A0A086K6A0"/>
<reference evidence="3 4" key="1">
    <citation type="submission" date="2014-03" db="EMBL/GenBank/DDBJ databases">
        <authorList>
            <person name="Sibley D."/>
            <person name="Venepally P."/>
            <person name="Karamycheva S."/>
            <person name="Hadjithomas M."/>
            <person name="Khan A."/>
            <person name="Brunk B."/>
            <person name="Roos D."/>
            <person name="Caler E."/>
            <person name="Lorenzi H."/>
        </authorList>
    </citation>
    <scope>NUCLEOTIDE SEQUENCE [LARGE SCALE GENOMIC DNA]</scope>
    <source>
        <strain evidence="4">p89</strain>
    </source>
</reference>
<evidence type="ECO:0000313" key="4">
    <source>
        <dbReference type="Proteomes" id="UP000028828"/>
    </source>
</evidence>
<dbReference type="EMBL" id="AEYI02001232">
    <property type="protein sequence ID" value="KFG39918.1"/>
    <property type="molecule type" value="Genomic_DNA"/>
</dbReference>
<dbReference type="InterPro" id="IPR011990">
    <property type="entry name" value="TPR-like_helical_dom_sf"/>
</dbReference>
<accession>A0A086K6A0</accession>
<evidence type="ECO:0000256" key="1">
    <source>
        <dbReference type="ARBA" id="ARBA00038101"/>
    </source>
</evidence>
<comment type="similarity">
    <text evidence="1">Belongs to the sel-1 family.</text>
</comment>
<evidence type="ECO:0000256" key="2">
    <source>
        <dbReference type="SAM" id="MobiDB-lite"/>
    </source>
</evidence>
<sequence length="412" mass="45250">MSSQFGFGGPLFRLKQALVNFQAFVDGSSLRQRSKATLKEECVSLQRILEGCLQARVPQDADLNSAAEQVVVHLAEVMETIKQITQQAKKESRWCSAVRGLEERMRARRRLKCLPLALCRVLFKFTGVLIGTLTAVQQQNTLDMAAARLECAKLRRELSKDDDLEKKECASRLCIEGHKNRFGYGVPTNLLRAFQLYTEAGRLGDLDALTCAGILLEEGLVDPGTDYDDLVSDLALAGSVSPAERNSQDRTSSDRIITVPLSLGTCTESGSLHCTPSVESQRRNNPPRTSFYSAPASRSSSLKRASMVASSTNDRLKAARRYYEVAARQGHADALFRLGKMTEGGQGAIPADPVHAGKLYAEAAKLGHAEAQVAVGYACEQGQSGRMQDYEQAIFWYTKAAEQALRKTTNRH</sequence>
<comment type="caution">
    <text evidence="3">The sequence shown here is derived from an EMBL/GenBank/DDBJ whole genome shotgun (WGS) entry which is preliminary data.</text>
</comment>
<dbReference type="InterPro" id="IPR050767">
    <property type="entry name" value="Sel1_AlgK"/>
</dbReference>
<evidence type="ECO:0000313" key="3">
    <source>
        <dbReference type="EMBL" id="KFG39918.1"/>
    </source>
</evidence>
<organism evidence="3 4">
    <name type="scientific">Toxoplasma gondii p89</name>
    <dbReference type="NCBI Taxonomy" id="943119"/>
    <lineage>
        <taxon>Eukaryota</taxon>
        <taxon>Sar</taxon>
        <taxon>Alveolata</taxon>
        <taxon>Apicomplexa</taxon>
        <taxon>Conoidasida</taxon>
        <taxon>Coccidia</taxon>
        <taxon>Eucoccidiorida</taxon>
        <taxon>Eimeriorina</taxon>
        <taxon>Sarcocystidae</taxon>
        <taxon>Toxoplasma</taxon>
    </lineage>
</organism>
<dbReference type="InterPro" id="IPR006597">
    <property type="entry name" value="Sel1-like"/>
</dbReference>
<dbReference type="Gene3D" id="1.25.40.10">
    <property type="entry name" value="Tetratricopeptide repeat domain"/>
    <property type="match status" value="1"/>
</dbReference>
<dbReference type="SMART" id="SM00671">
    <property type="entry name" value="SEL1"/>
    <property type="match status" value="3"/>
</dbReference>
<feature type="compositionally biased region" description="Polar residues" evidence="2">
    <location>
        <begin position="272"/>
        <end position="288"/>
    </location>
</feature>
<feature type="region of interest" description="Disordered" evidence="2">
    <location>
        <begin position="272"/>
        <end position="297"/>
    </location>
</feature>
<gene>
    <name evidence="3" type="ORF">TGP89_260530</name>
</gene>